<dbReference type="Gene3D" id="3.30.750.24">
    <property type="entry name" value="STAS domain"/>
    <property type="match status" value="1"/>
</dbReference>
<dbReference type="Pfam" id="PF13466">
    <property type="entry name" value="STAS_2"/>
    <property type="match status" value="1"/>
</dbReference>
<organism evidence="4">
    <name type="scientific">Streptomyces sp. Y1</name>
    <dbReference type="NCBI Taxonomy" id="3238634"/>
    <lineage>
        <taxon>Bacteria</taxon>
        <taxon>Bacillati</taxon>
        <taxon>Actinomycetota</taxon>
        <taxon>Actinomycetes</taxon>
        <taxon>Kitasatosporales</taxon>
        <taxon>Streptomycetaceae</taxon>
        <taxon>Streptomyces</taxon>
    </lineage>
</organism>
<dbReference type="PANTHER" id="PTHR33495">
    <property type="entry name" value="ANTI-SIGMA FACTOR ANTAGONIST TM_1081-RELATED-RELATED"/>
    <property type="match status" value="1"/>
</dbReference>
<dbReference type="RefSeq" id="WP_045700286.1">
    <property type="nucleotide sequence ID" value="NZ_CP163445.1"/>
</dbReference>
<dbReference type="NCBIfam" id="TIGR00377">
    <property type="entry name" value="ant_ant_sig"/>
    <property type="match status" value="1"/>
</dbReference>
<proteinExistence type="inferred from homology"/>
<dbReference type="CDD" id="cd07043">
    <property type="entry name" value="STAS_anti-anti-sigma_factors"/>
    <property type="match status" value="1"/>
</dbReference>
<comment type="similarity">
    <text evidence="1 2">Belongs to the anti-sigma-factor antagonist family.</text>
</comment>
<protein>
    <recommendedName>
        <fullName evidence="2">Anti-sigma factor antagonist</fullName>
    </recommendedName>
</protein>
<dbReference type="EMBL" id="CP163445">
    <property type="protein sequence ID" value="XDQ82907.1"/>
    <property type="molecule type" value="Genomic_DNA"/>
</dbReference>
<dbReference type="GO" id="GO:0043856">
    <property type="term" value="F:anti-sigma factor antagonist activity"/>
    <property type="evidence" value="ECO:0007669"/>
    <property type="project" value="InterPro"/>
</dbReference>
<sequence>MSRRSPKSPHRTFDHADVPGGFSVEVSPWAEGTVVSLYGELDLDSAAELDGVLAAALGEPATVVVVDCAGLEFCDSTGLNALLRGQARAEADGSRIELARPRPLVLRMLELTGATDAFRIRDTLPA</sequence>
<dbReference type="SUPFAM" id="SSF52091">
    <property type="entry name" value="SpoIIaa-like"/>
    <property type="match status" value="1"/>
</dbReference>
<dbReference type="InterPro" id="IPR058548">
    <property type="entry name" value="MlaB-like_STAS"/>
</dbReference>
<evidence type="ECO:0000313" key="4">
    <source>
        <dbReference type="EMBL" id="XDQ82907.1"/>
    </source>
</evidence>
<evidence type="ECO:0000256" key="2">
    <source>
        <dbReference type="RuleBase" id="RU003749"/>
    </source>
</evidence>
<dbReference type="InterPro" id="IPR003658">
    <property type="entry name" value="Anti-sigma_ant"/>
</dbReference>
<feature type="domain" description="STAS" evidence="3">
    <location>
        <begin position="34"/>
        <end position="126"/>
    </location>
</feature>
<dbReference type="InterPro" id="IPR002645">
    <property type="entry name" value="STAS_dom"/>
</dbReference>
<name>A0AB39TUL9_9ACTN</name>
<evidence type="ECO:0000259" key="3">
    <source>
        <dbReference type="PROSITE" id="PS50801"/>
    </source>
</evidence>
<dbReference type="InterPro" id="IPR036513">
    <property type="entry name" value="STAS_dom_sf"/>
</dbReference>
<gene>
    <name evidence="4" type="ORF">AB2U05_32620</name>
</gene>
<reference evidence="4" key="1">
    <citation type="submission" date="2024-07" db="EMBL/GenBank/DDBJ databases">
        <authorList>
            <person name="Yu S.T."/>
        </authorList>
    </citation>
    <scope>NUCLEOTIDE SEQUENCE</scope>
    <source>
        <strain evidence="4">Y1</strain>
    </source>
</reference>
<accession>A0AB39TUL9</accession>
<dbReference type="PANTHER" id="PTHR33495:SF2">
    <property type="entry name" value="ANTI-SIGMA FACTOR ANTAGONIST TM_1081-RELATED"/>
    <property type="match status" value="1"/>
</dbReference>
<evidence type="ECO:0000256" key="1">
    <source>
        <dbReference type="ARBA" id="ARBA00009013"/>
    </source>
</evidence>
<dbReference type="AlphaFoldDB" id="A0AB39TUL9"/>
<dbReference type="PROSITE" id="PS50801">
    <property type="entry name" value="STAS"/>
    <property type="match status" value="1"/>
</dbReference>